<keyword evidence="1" id="KW-0732">Signal</keyword>
<name>A0AAD6Q626_9ROSI</name>
<reference evidence="2" key="1">
    <citation type="journal article" date="2023" name="Mol. Ecol. Resour.">
        <title>Chromosome-level genome assembly of a triploid poplar Populus alba 'Berolinensis'.</title>
        <authorList>
            <person name="Chen S."/>
            <person name="Yu Y."/>
            <person name="Wang X."/>
            <person name="Wang S."/>
            <person name="Zhang T."/>
            <person name="Zhou Y."/>
            <person name="He R."/>
            <person name="Meng N."/>
            <person name="Wang Y."/>
            <person name="Liu W."/>
            <person name="Liu Z."/>
            <person name="Liu J."/>
            <person name="Guo Q."/>
            <person name="Huang H."/>
            <person name="Sederoff R.R."/>
            <person name="Wang G."/>
            <person name="Qu G."/>
            <person name="Chen S."/>
        </authorList>
    </citation>
    <scope>NUCLEOTIDE SEQUENCE</scope>
    <source>
        <strain evidence="2">SC-2020</strain>
    </source>
</reference>
<feature type="signal peptide" evidence="1">
    <location>
        <begin position="1"/>
        <end position="24"/>
    </location>
</feature>
<dbReference type="AlphaFoldDB" id="A0AAD6Q626"/>
<feature type="chain" id="PRO_5041978041" evidence="1">
    <location>
        <begin position="25"/>
        <end position="72"/>
    </location>
</feature>
<keyword evidence="3" id="KW-1185">Reference proteome</keyword>
<evidence type="ECO:0000313" key="3">
    <source>
        <dbReference type="Proteomes" id="UP001164929"/>
    </source>
</evidence>
<evidence type="ECO:0000256" key="1">
    <source>
        <dbReference type="SAM" id="SignalP"/>
    </source>
</evidence>
<gene>
    <name evidence="2" type="ORF">NC653_027369</name>
</gene>
<accession>A0AAD6Q626</accession>
<dbReference type="Proteomes" id="UP001164929">
    <property type="component" value="Chromosome 11"/>
</dbReference>
<comment type="caution">
    <text evidence="2">The sequence shown here is derived from an EMBL/GenBank/DDBJ whole genome shotgun (WGS) entry which is preliminary data.</text>
</comment>
<evidence type="ECO:0000313" key="2">
    <source>
        <dbReference type="EMBL" id="KAJ6979190.1"/>
    </source>
</evidence>
<protein>
    <submittedName>
        <fullName evidence="2">Uncharacterized protein</fullName>
    </submittedName>
</protein>
<organism evidence="2 3">
    <name type="scientific">Populus alba x Populus x berolinensis</name>
    <dbReference type="NCBI Taxonomy" id="444605"/>
    <lineage>
        <taxon>Eukaryota</taxon>
        <taxon>Viridiplantae</taxon>
        <taxon>Streptophyta</taxon>
        <taxon>Embryophyta</taxon>
        <taxon>Tracheophyta</taxon>
        <taxon>Spermatophyta</taxon>
        <taxon>Magnoliopsida</taxon>
        <taxon>eudicotyledons</taxon>
        <taxon>Gunneridae</taxon>
        <taxon>Pentapetalae</taxon>
        <taxon>rosids</taxon>
        <taxon>fabids</taxon>
        <taxon>Malpighiales</taxon>
        <taxon>Salicaceae</taxon>
        <taxon>Saliceae</taxon>
        <taxon>Populus</taxon>
    </lineage>
</organism>
<proteinExistence type="predicted"/>
<sequence>MDFLKLSLCLLFVLLSFLLSEIRSLDPSIVWRSHQFELEVGVKFTVSGWEIQARLKPGRADPQPETNESWRT</sequence>
<dbReference type="EMBL" id="JAQIZT010000011">
    <property type="protein sequence ID" value="KAJ6979190.1"/>
    <property type="molecule type" value="Genomic_DNA"/>
</dbReference>